<dbReference type="EMBL" id="JBIHMK010000004">
    <property type="protein sequence ID" value="MFH0246993.1"/>
    <property type="molecule type" value="Genomic_DNA"/>
</dbReference>
<evidence type="ECO:0000256" key="1">
    <source>
        <dbReference type="SAM" id="MobiDB-lite"/>
    </source>
</evidence>
<sequence>MPHSSEEPKIHPNVPGPRNMTDTARAPQVPRPSAPVPGPRPGPRPTPQRADRSRPVPGRPAPARSAGPSRPAAEAAGAKAAPAPGKAAPQIQLVEATDATAVEVADETVDRLLDEGRSPAEVLVFTTGEQHPWAQHELTFGEEAYWRQQAEGDDVFYAHASAAERTTGRPVVVLVVNGGTDEQAARALPAALARTGSRLIVCGDPSRLRTLL</sequence>
<protein>
    <submittedName>
        <fullName evidence="2">Uncharacterized protein</fullName>
    </submittedName>
</protein>
<evidence type="ECO:0000313" key="3">
    <source>
        <dbReference type="Proteomes" id="UP001607069"/>
    </source>
</evidence>
<feature type="compositionally biased region" description="Basic and acidic residues" evidence="1">
    <location>
        <begin position="1"/>
        <end position="10"/>
    </location>
</feature>
<feature type="compositionally biased region" description="Low complexity" evidence="1">
    <location>
        <begin position="61"/>
        <end position="86"/>
    </location>
</feature>
<dbReference type="RefSeq" id="WP_279951024.1">
    <property type="nucleotide sequence ID" value="NZ_BAABEN010000012.1"/>
</dbReference>
<keyword evidence="3" id="KW-1185">Reference proteome</keyword>
<gene>
    <name evidence="2" type="ORF">ACG5V6_01985</name>
</gene>
<accession>A0ABW7HM99</accession>
<organism evidence="2 3">
    <name type="scientific">Streptomyces chitinivorans</name>
    <dbReference type="NCBI Taxonomy" id="1257027"/>
    <lineage>
        <taxon>Bacteria</taxon>
        <taxon>Bacillati</taxon>
        <taxon>Actinomycetota</taxon>
        <taxon>Actinomycetes</taxon>
        <taxon>Kitasatosporales</taxon>
        <taxon>Streptomycetaceae</taxon>
        <taxon>Streptomyces</taxon>
    </lineage>
</organism>
<reference evidence="2 3" key="1">
    <citation type="submission" date="2024-10" db="EMBL/GenBank/DDBJ databases">
        <authorList>
            <person name="Cho J.-C."/>
        </authorList>
    </citation>
    <scope>NUCLEOTIDE SEQUENCE [LARGE SCALE GENOMIC DNA]</scope>
    <source>
        <strain evidence="2 3">KCTC29696</strain>
    </source>
</reference>
<proteinExistence type="predicted"/>
<evidence type="ECO:0000313" key="2">
    <source>
        <dbReference type="EMBL" id="MFH0246993.1"/>
    </source>
</evidence>
<dbReference type="Proteomes" id="UP001607069">
    <property type="component" value="Unassembled WGS sequence"/>
</dbReference>
<comment type="caution">
    <text evidence="2">The sequence shown here is derived from an EMBL/GenBank/DDBJ whole genome shotgun (WGS) entry which is preliminary data.</text>
</comment>
<feature type="region of interest" description="Disordered" evidence="1">
    <location>
        <begin position="1"/>
        <end position="86"/>
    </location>
</feature>
<name>A0ABW7HM99_9ACTN</name>
<feature type="compositionally biased region" description="Pro residues" evidence="1">
    <location>
        <begin position="29"/>
        <end position="46"/>
    </location>
</feature>